<dbReference type="GO" id="GO:0051260">
    <property type="term" value="P:protein homooligomerization"/>
    <property type="evidence" value="ECO:0007669"/>
    <property type="project" value="InterPro"/>
</dbReference>
<dbReference type="FunFam" id="1.10.287.70:FF:000002">
    <property type="entry name" value="Potassium voltage-gated channel subfamily a member"/>
    <property type="match status" value="1"/>
</dbReference>
<evidence type="ECO:0000256" key="9">
    <source>
        <dbReference type="ARBA" id="ARBA00023065"/>
    </source>
</evidence>
<evidence type="ECO:0000256" key="7">
    <source>
        <dbReference type="ARBA" id="ARBA00022958"/>
    </source>
</evidence>
<feature type="transmembrane region" description="Helical" evidence="13">
    <location>
        <begin position="423"/>
        <end position="442"/>
    </location>
</feature>
<evidence type="ECO:0000256" key="6">
    <source>
        <dbReference type="ARBA" id="ARBA00022882"/>
    </source>
</evidence>
<dbReference type="InterPro" id="IPR003974">
    <property type="entry name" value="K_chnl_volt-dep_Kv3"/>
</dbReference>
<evidence type="ECO:0000313" key="16">
    <source>
        <dbReference type="Proteomes" id="UP000275846"/>
    </source>
</evidence>
<dbReference type="STRING" id="70667.A0A183SG08"/>
<feature type="transmembrane region" description="Helical" evidence="13">
    <location>
        <begin position="176"/>
        <end position="197"/>
    </location>
</feature>
<evidence type="ECO:0000313" key="15">
    <source>
        <dbReference type="EMBL" id="VDL89541.1"/>
    </source>
</evidence>
<comment type="similarity">
    <text evidence="12">Belongs to the potassium channel family. C (Shaw) (TC 1.A.1.2) subfamily. Shaw sub-subfamily.</text>
</comment>
<dbReference type="Gene3D" id="3.30.710.10">
    <property type="entry name" value="Potassium Channel Kv1.1, Chain A"/>
    <property type="match status" value="1"/>
</dbReference>
<dbReference type="InterPro" id="IPR003131">
    <property type="entry name" value="T1-type_BTB"/>
</dbReference>
<name>A0A183SG08_SCHSO</name>
<dbReference type="InterPro" id="IPR028325">
    <property type="entry name" value="VG_K_chnl"/>
</dbReference>
<dbReference type="EMBL" id="UYSU01032445">
    <property type="protein sequence ID" value="VDL89541.1"/>
    <property type="molecule type" value="Genomic_DNA"/>
</dbReference>
<keyword evidence="5" id="KW-0631">Potassium channel</keyword>
<evidence type="ECO:0000256" key="3">
    <source>
        <dbReference type="ARBA" id="ARBA00022538"/>
    </source>
</evidence>
<dbReference type="Proteomes" id="UP000275846">
    <property type="component" value="Unassembled WGS sequence"/>
</dbReference>
<dbReference type="GO" id="GO:0032809">
    <property type="term" value="C:neuronal cell body membrane"/>
    <property type="evidence" value="ECO:0007669"/>
    <property type="project" value="TreeGrafter"/>
</dbReference>
<dbReference type="GO" id="GO:0045211">
    <property type="term" value="C:postsynaptic membrane"/>
    <property type="evidence" value="ECO:0007669"/>
    <property type="project" value="TreeGrafter"/>
</dbReference>
<dbReference type="InterPro" id="IPR011333">
    <property type="entry name" value="SKP1/BTB/POZ_sf"/>
</dbReference>
<evidence type="ECO:0000256" key="10">
    <source>
        <dbReference type="ARBA" id="ARBA00023136"/>
    </source>
</evidence>
<feature type="transmembrane region" description="Helical" evidence="13">
    <location>
        <begin position="449"/>
        <end position="474"/>
    </location>
</feature>
<feature type="domain" description="BTB" evidence="14">
    <location>
        <begin position="5"/>
        <end position="105"/>
    </location>
</feature>
<dbReference type="PRINTS" id="PR01498">
    <property type="entry name" value="SHAWCHANNEL"/>
</dbReference>
<sequence length="564" mass="64988">MDFDNRVILNVGGIRHETYKATLKKIPATRLSRLTEALANYDPILNEYFFDRHPGVFAQILNYYRTGKLHYPTDVCGPLFEEELEFWGLDSNQVEPCCWMTYTRHRETQDTLQTLERLDIDTDKKTEEELYEKFHLEDAYRSGTLTKWQKWKPKLWALINEPYSSFWAKAKSKEKLLHLVAFVSVFFIILSIVSFCLKTAPSMRIPEIINTTIQLTSDYQQRPYYCQSPNEHTQDGPTASKSENIVTPHRVVRANELRLVPHGRIRRAEHRKKSQQDSWTLERSVVKAHYMFDYIEIICNIWFTFEISLRFLVAHSKIDFFRSPVNVIDLLALLSFYLDQLLTKALLVSADYEVLEFFSIIRIMRLFKLTRHYSGLKILIHTFRASLKELLLLVFFLGVFIIIFAALMYYAERFQNNPRNDFNSIPVGLWWAIVTMTTVGYGDMVPKTYLGMIVGAMCAVTGVLTISLPVPVIVSNFSMFYSHTQARSKLPKKRRRVLPVEAVRPKTPGALSGLAGGLATNFPGPLKGAIVELPDGRLGTAKRVANSNMFFPNPQTRSDTTSQC</sequence>
<dbReference type="GO" id="GO:0001508">
    <property type="term" value="P:action potential"/>
    <property type="evidence" value="ECO:0007669"/>
    <property type="project" value="TreeGrafter"/>
</dbReference>
<dbReference type="Gene3D" id="1.10.287.70">
    <property type="match status" value="1"/>
</dbReference>
<keyword evidence="9" id="KW-0406">Ion transport</keyword>
<dbReference type="PRINTS" id="PR00169">
    <property type="entry name" value="KCHANNEL"/>
</dbReference>
<evidence type="ECO:0000256" key="12">
    <source>
        <dbReference type="ARBA" id="ARBA00061303"/>
    </source>
</evidence>
<dbReference type="Pfam" id="PF02214">
    <property type="entry name" value="BTB_2"/>
    <property type="match status" value="1"/>
</dbReference>
<dbReference type="GO" id="GO:0008076">
    <property type="term" value="C:voltage-gated potassium channel complex"/>
    <property type="evidence" value="ECO:0007669"/>
    <property type="project" value="InterPro"/>
</dbReference>
<dbReference type="OrthoDB" id="10025005at2759"/>
<evidence type="ECO:0000256" key="11">
    <source>
        <dbReference type="ARBA" id="ARBA00023303"/>
    </source>
</evidence>
<gene>
    <name evidence="15" type="ORF">SSLN_LOCUS3156</name>
</gene>
<comment type="subcellular location">
    <subcellularLocation>
        <location evidence="1">Membrane</location>
        <topology evidence="1">Multi-pass membrane protein</topology>
    </subcellularLocation>
</comment>
<dbReference type="SMART" id="SM00225">
    <property type="entry name" value="BTB"/>
    <property type="match status" value="1"/>
</dbReference>
<dbReference type="SUPFAM" id="SSF54695">
    <property type="entry name" value="POZ domain"/>
    <property type="match status" value="1"/>
</dbReference>
<protein>
    <submittedName>
        <fullName evidence="17">BTB domain-containing protein</fullName>
    </submittedName>
</protein>
<dbReference type="WBParaSite" id="SSLN_0000325601-mRNA-1">
    <property type="protein sequence ID" value="SSLN_0000325601-mRNA-1"/>
    <property type="gene ID" value="SSLN_0000325601"/>
</dbReference>
<keyword evidence="2" id="KW-0813">Transport</keyword>
<reference evidence="17" key="1">
    <citation type="submission" date="2016-06" db="UniProtKB">
        <authorList>
            <consortium name="WormBaseParasite"/>
        </authorList>
    </citation>
    <scope>IDENTIFICATION</scope>
</reference>
<proteinExistence type="inferred from homology"/>
<dbReference type="PANTHER" id="PTHR11537">
    <property type="entry name" value="VOLTAGE-GATED POTASSIUM CHANNEL"/>
    <property type="match status" value="1"/>
</dbReference>
<dbReference type="Pfam" id="PF00520">
    <property type="entry name" value="Ion_trans"/>
    <property type="match status" value="1"/>
</dbReference>
<dbReference type="GO" id="GO:0005251">
    <property type="term" value="F:delayed rectifier potassium channel activity"/>
    <property type="evidence" value="ECO:0007669"/>
    <property type="project" value="TreeGrafter"/>
</dbReference>
<organism evidence="17">
    <name type="scientific">Schistocephalus solidus</name>
    <name type="common">Tapeworm</name>
    <dbReference type="NCBI Taxonomy" id="70667"/>
    <lineage>
        <taxon>Eukaryota</taxon>
        <taxon>Metazoa</taxon>
        <taxon>Spiralia</taxon>
        <taxon>Lophotrochozoa</taxon>
        <taxon>Platyhelminthes</taxon>
        <taxon>Cestoda</taxon>
        <taxon>Eucestoda</taxon>
        <taxon>Diphyllobothriidea</taxon>
        <taxon>Diphyllobothriidae</taxon>
        <taxon>Schistocephalus</taxon>
    </lineage>
</organism>
<keyword evidence="10 13" id="KW-0472">Membrane</keyword>
<dbReference type="GO" id="GO:0043679">
    <property type="term" value="C:axon terminus"/>
    <property type="evidence" value="ECO:0007669"/>
    <property type="project" value="TreeGrafter"/>
</dbReference>
<dbReference type="Gene3D" id="1.20.120.350">
    <property type="entry name" value="Voltage-gated potassium channels. Chain C"/>
    <property type="match status" value="1"/>
</dbReference>
<dbReference type="CDD" id="cd18416">
    <property type="entry name" value="BTB_Shaw-like"/>
    <property type="match status" value="1"/>
</dbReference>
<dbReference type="SUPFAM" id="SSF81324">
    <property type="entry name" value="Voltage-gated potassium channels"/>
    <property type="match status" value="1"/>
</dbReference>
<keyword evidence="7" id="KW-0630">Potassium</keyword>
<dbReference type="InterPro" id="IPR027359">
    <property type="entry name" value="Volt_channel_dom_sf"/>
</dbReference>
<evidence type="ECO:0000256" key="2">
    <source>
        <dbReference type="ARBA" id="ARBA00022448"/>
    </source>
</evidence>
<reference evidence="15 16" key="2">
    <citation type="submission" date="2018-11" db="EMBL/GenBank/DDBJ databases">
        <authorList>
            <consortium name="Pathogen Informatics"/>
        </authorList>
    </citation>
    <scope>NUCLEOTIDE SEQUENCE [LARGE SCALE GENOMIC DNA]</scope>
    <source>
        <strain evidence="15 16">NST_G2</strain>
    </source>
</reference>
<evidence type="ECO:0000256" key="8">
    <source>
        <dbReference type="ARBA" id="ARBA00022989"/>
    </source>
</evidence>
<evidence type="ECO:0000256" key="4">
    <source>
        <dbReference type="ARBA" id="ARBA00022692"/>
    </source>
</evidence>
<evidence type="ECO:0000256" key="5">
    <source>
        <dbReference type="ARBA" id="ARBA00022826"/>
    </source>
</evidence>
<accession>A0A183SG08</accession>
<dbReference type="InterPro" id="IPR005821">
    <property type="entry name" value="Ion_trans_dom"/>
</dbReference>
<keyword evidence="8 13" id="KW-1133">Transmembrane helix</keyword>
<feature type="transmembrane region" description="Helical" evidence="13">
    <location>
        <begin position="390"/>
        <end position="411"/>
    </location>
</feature>
<dbReference type="GO" id="GO:0032590">
    <property type="term" value="C:dendrite membrane"/>
    <property type="evidence" value="ECO:0007669"/>
    <property type="project" value="TreeGrafter"/>
</dbReference>
<keyword evidence="6" id="KW-0851">Voltage-gated channel</keyword>
<keyword evidence="3" id="KW-0633">Potassium transport</keyword>
<keyword evidence="11" id="KW-0407">Ion channel</keyword>
<dbReference type="PANTHER" id="PTHR11537:SF252">
    <property type="entry name" value="POTASSIUM VOLTAGE-GATED CHANNEL PROTEIN SHAW"/>
    <property type="match status" value="1"/>
</dbReference>
<dbReference type="AlphaFoldDB" id="A0A183SG08"/>
<dbReference type="InterPro" id="IPR000210">
    <property type="entry name" value="BTB/POZ_dom"/>
</dbReference>
<dbReference type="GO" id="GO:0042734">
    <property type="term" value="C:presynaptic membrane"/>
    <property type="evidence" value="ECO:0007669"/>
    <property type="project" value="TreeGrafter"/>
</dbReference>
<evidence type="ECO:0000259" key="14">
    <source>
        <dbReference type="SMART" id="SM00225"/>
    </source>
</evidence>
<keyword evidence="16" id="KW-1185">Reference proteome</keyword>
<evidence type="ECO:0000256" key="1">
    <source>
        <dbReference type="ARBA" id="ARBA00004141"/>
    </source>
</evidence>
<evidence type="ECO:0000256" key="13">
    <source>
        <dbReference type="SAM" id="Phobius"/>
    </source>
</evidence>
<dbReference type="FunFam" id="3.30.710.10:FF:000020">
    <property type="entry name" value="Potassium voltage-gated channel protein Shaw"/>
    <property type="match status" value="1"/>
</dbReference>
<dbReference type="InterPro" id="IPR003968">
    <property type="entry name" value="K_chnl_volt-dep_Kv"/>
</dbReference>
<evidence type="ECO:0000313" key="17">
    <source>
        <dbReference type="WBParaSite" id="SSLN_0000325601-mRNA-1"/>
    </source>
</evidence>
<keyword evidence="4 13" id="KW-0812">Transmembrane</keyword>
<dbReference type="PRINTS" id="PR01491">
    <property type="entry name" value="KVCHANNEL"/>
</dbReference>